<feature type="compositionally biased region" description="Basic and acidic residues" evidence="1">
    <location>
        <begin position="389"/>
        <end position="398"/>
    </location>
</feature>
<feature type="region of interest" description="Disordered" evidence="1">
    <location>
        <begin position="366"/>
        <end position="422"/>
    </location>
</feature>
<sequence length="422" mass="45631">ASKGSSSSSPSRPPGLLKNNPNFPETRAAQKLAVVRDHAATKRKDREAKGEAVRTTYALDEDRLVLDYATERYNKLREDRLLAEDGISLRRKYKYPNTFADLYRAPTNGKGVKIINPEQAGSISGPFYQQLVDCGHPVASITTKIRQRTEEIIVQRRAASNNVSQSTLDKAAVLAPYSPDEEAADSDVDEGEGEGEGVGEGTSSAADASGSTTSAPSPYKPAGLVKDRSDHKSYRNAQLRTAERNRRAAKQQAKINEGAAVPVTFTSEDRDLIRPYAAERCRQLQELNYLAPDKIGPKVYKYPSDFADLYRAPARLKKGQAVDMSKAGTLARPIYEALMAKGHSTRAIGDQITHQTNEIIKECRAQLAGESTAQPVPAAEPSPFSAKADAADSDKEIDMGAGGAGTEDADAVADESNPYNSE</sequence>
<feature type="compositionally biased region" description="Basic and acidic residues" evidence="1">
    <location>
        <begin position="34"/>
        <end position="51"/>
    </location>
</feature>
<feature type="region of interest" description="Disordered" evidence="1">
    <location>
        <begin position="174"/>
        <end position="254"/>
    </location>
</feature>
<feature type="non-terminal residue" evidence="2">
    <location>
        <position position="1"/>
    </location>
</feature>
<dbReference type="AlphaFoldDB" id="A0A5C5FNI4"/>
<accession>A0A5C5FNI4</accession>
<name>A0A5C5FNI4_9BASI</name>
<feature type="compositionally biased region" description="Low complexity" evidence="1">
    <location>
        <begin position="1"/>
        <end position="18"/>
    </location>
</feature>
<gene>
    <name evidence="2" type="ORF">DMC30DRAFT_61013</name>
</gene>
<protein>
    <submittedName>
        <fullName evidence="2">Uncharacterized protein</fullName>
    </submittedName>
</protein>
<dbReference type="EMBL" id="SOZI01000143">
    <property type="protein sequence ID" value="TNY18360.1"/>
    <property type="molecule type" value="Genomic_DNA"/>
</dbReference>
<evidence type="ECO:0000313" key="2">
    <source>
        <dbReference type="EMBL" id="TNY18360.1"/>
    </source>
</evidence>
<feature type="compositionally biased region" description="Low complexity" evidence="1">
    <location>
        <begin position="201"/>
        <end position="217"/>
    </location>
</feature>
<evidence type="ECO:0000313" key="3">
    <source>
        <dbReference type="Proteomes" id="UP000311382"/>
    </source>
</evidence>
<feature type="region of interest" description="Disordered" evidence="1">
    <location>
        <begin position="1"/>
        <end position="26"/>
    </location>
</feature>
<proteinExistence type="predicted"/>
<reference evidence="2 3" key="1">
    <citation type="submission" date="2019-03" db="EMBL/GenBank/DDBJ databases">
        <title>Rhodosporidium diobovatum UCD-FST 08-225 genome sequencing, assembly, and annotation.</title>
        <authorList>
            <person name="Fakankun I.U."/>
            <person name="Fristensky B."/>
            <person name="Levin D.B."/>
        </authorList>
    </citation>
    <scope>NUCLEOTIDE SEQUENCE [LARGE SCALE GENOMIC DNA]</scope>
    <source>
        <strain evidence="2 3">UCD-FST 08-225</strain>
    </source>
</reference>
<dbReference type="Proteomes" id="UP000311382">
    <property type="component" value="Unassembled WGS sequence"/>
</dbReference>
<feature type="compositionally biased region" description="Acidic residues" evidence="1">
    <location>
        <begin position="179"/>
        <end position="197"/>
    </location>
</feature>
<organism evidence="2 3">
    <name type="scientific">Rhodotorula diobovata</name>
    <dbReference type="NCBI Taxonomy" id="5288"/>
    <lineage>
        <taxon>Eukaryota</taxon>
        <taxon>Fungi</taxon>
        <taxon>Dikarya</taxon>
        <taxon>Basidiomycota</taxon>
        <taxon>Pucciniomycotina</taxon>
        <taxon>Microbotryomycetes</taxon>
        <taxon>Sporidiobolales</taxon>
        <taxon>Sporidiobolaceae</taxon>
        <taxon>Rhodotorula</taxon>
    </lineage>
</organism>
<keyword evidence="3" id="KW-1185">Reference proteome</keyword>
<evidence type="ECO:0000256" key="1">
    <source>
        <dbReference type="SAM" id="MobiDB-lite"/>
    </source>
</evidence>
<feature type="region of interest" description="Disordered" evidence="1">
    <location>
        <begin position="32"/>
        <end position="51"/>
    </location>
</feature>
<comment type="caution">
    <text evidence="2">The sequence shown here is derived from an EMBL/GenBank/DDBJ whole genome shotgun (WGS) entry which is preliminary data.</text>
</comment>